<name>A0ABX0SN24_9PSEU</name>
<dbReference type="RefSeq" id="WP_167110928.1">
    <property type="nucleotide sequence ID" value="NZ_JAANOU010000001.1"/>
</dbReference>
<organism evidence="2 3">
    <name type="scientific">Amycolatopsis viridis</name>
    <dbReference type="NCBI Taxonomy" id="185678"/>
    <lineage>
        <taxon>Bacteria</taxon>
        <taxon>Bacillati</taxon>
        <taxon>Actinomycetota</taxon>
        <taxon>Actinomycetes</taxon>
        <taxon>Pseudonocardiales</taxon>
        <taxon>Pseudonocardiaceae</taxon>
        <taxon>Amycolatopsis</taxon>
    </lineage>
</organism>
<reference evidence="2 3" key="1">
    <citation type="submission" date="2020-03" db="EMBL/GenBank/DDBJ databases">
        <title>Sequencing the genomes of 1000 actinobacteria strains.</title>
        <authorList>
            <person name="Klenk H.-P."/>
        </authorList>
    </citation>
    <scope>NUCLEOTIDE SEQUENCE [LARGE SCALE GENOMIC DNA]</scope>
    <source>
        <strain evidence="2 3">DSM 45668</strain>
    </source>
</reference>
<sequence length="71" mass="7410">MTGTALGSTGSLSEMTAQQIYDNFHNAVGTAASRKPTNRHVETCATLTPRTAMGDSSEPVAMDDPLPLCSP</sequence>
<evidence type="ECO:0000313" key="2">
    <source>
        <dbReference type="EMBL" id="NIH78378.1"/>
    </source>
</evidence>
<evidence type="ECO:0000256" key="1">
    <source>
        <dbReference type="SAM" id="MobiDB-lite"/>
    </source>
</evidence>
<gene>
    <name evidence="2" type="ORF">FHX46_000908</name>
</gene>
<accession>A0ABX0SN24</accession>
<keyword evidence="3" id="KW-1185">Reference proteome</keyword>
<dbReference type="EMBL" id="JAANOU010000001">
    <property type="protein sequence ID" value="NIH78378.1"/>
    <property type="molecule type" value="Genomic_DNA"/>
</dbReference>
<evidence type="ECO:0000313" key="3">
    <source>
        <dbReference type="Proteomes" id="UP000754495"/>
    </source>
</evidence>
<feature type="region of interest" description="Disordered" evidence="1">
    <location>
        <begin position="50"/>
        <end position="71"/>
    </location>
</feature>
<protein>
    <submittedName>
        <fullName evidence="2">Uncharacterized protein</fullName>
    </submittedName>
</protein>
<proteinExistence type="predicted"/>
<comment type="caution">
    <text evidence="2">The sequence shown here is derived from an EMBL/GenBank/DDBJ whole genome shotgun (WGS) entry which is preliminary data.</text>
</comment>
<dbReference type="Proteomes" id="UP000754495">
    <property type="component" value="Unassembled WGS sequence"/>
</dbReference>